<keyword evidence="2 6" id="KW-0699">rRNA-binding</keyword>
<keyword evidence="5 6" id="KW-0687">Ribonucleoprotein</keyword>
<dbReference type="GO" id="GO:0003735">
    <property type="term" value="F:structural constituent of ribosome"/>
    <property type="evidence" value="ECO:0007669"/>
    <property type="project" value="InterPro"/>
</dbReference>
<dbReference type="GO" id="GO:0005737">
    <property type="term" value="C:cytoplasm"/>
    <property type="evidence" value="ECO:0007669"/>
    <property type="project" value="UniProtKB-ARBA"/>
</dbReference>
<dbReference type="SUPFAM" id="SSF141091">
    <property type="entry name" value="L21p-like"/>
    <property type="match status" value="1"/>
</dbReference>
<reference evidence="8 9" key="1">
    <citation type="journal article" date="2013" name="Environ. Microbiol.">
        <title>Genome analysis of Chitinivibrio alkaliphilus gen. nov., sp. nov., a novel extremely haloalkaliphilic anaerobic chitinolytic bacterium from the candidate phylum Termite Group 3.</title>
        <authorList>
            <person name="Sorokin D.Y."/>
            <person name="Gumerov V.M."/>
            <person name="Rakitin A.L."/>
            <person name="Beletsky A.V."/>
            <person name="Damste J.S."/>
            <person name="Muyzer G."/>
            <person name="Mardanov A.V."/>
            <person name="Ravin N.V."/>
        </authorList>
    </citation>
    <scope>NUCLEOTIDE SEQUENCE [LARGE SCALE GENOMIC DNA]</scope>
    <source>
        <strain evidence="8 9">ACht1</strain>
    </source>
</reference>
<dbReference type="EMBL" id="ASJR01000005">
    <property type="protein sequence ID" value="ERP38715.1"/>
    <property type="molecule type" value="Genomic_DNA"/>
</dbReference>
<dbReference type="GO" id="GO:0006412">
    <property type="term" value="P:translation"/>
    <property type="evidence" value="ECO:0007669"/>
    <property type="project" value="UniProtKB-UniRule"/>
</dbReference>
<evidence type="ECO:0000256" key="4">
    <source>
        <dbReference type="ARBA" id="ARBA00022980"/>
    </source>
</evidence>
<evidence type="ECO:0000313" key="9">
    <source>
        <dbReference type="Proteomes" id="UP000017148"/>
    </source>
</evidence>
<protein>
    <recommendedName>
        <fullName evidence="6">Large ribosomal subunit protein bL21</fullName>
    </recommendedName>
</protein>
<keyword evidence="3 6" id="KW-0694">RNA-binding</keyword>
<dbReference type="InterPro" id="IPR018258">
    <property type="entry name" value="Ribosomal_bL21_CS"/>
</dbReference>
<dbReference type="STRING" id="1313304.CALK_0733"/>
<evidence type="ECO:0000256" key="5">
    <source>
        <dbReference type="ARBA" id="ARBA00023274"/>
    </source>
</evidence>
<dbReference type="PATRIC" id="fig|1313304.3.peg.702"/>
<comment type="subunit">
    <text evidence="6">Part of the 50S ribosomal subunit. Contacts protein L20.</text>
</comment>
<dbReference type="OrthoDB" id="9813334at2"/>
<evidence type="ECO:0000256" key="1">
    <source>
        <dbReference type="ARBA" id="ARBA00008563"/>
    </source>
</evidence>
<dbReference type="HAMAP" id="MF_01363">
    <property type="entry name" value="Ribosomal_bL21"/>
    <property type="match status" value="1"/>
</dbReference>
<dbReference type="GO" id="GO:0019843">
    <property type="term" value="F:rRNA binding"/>
    <property type="evidence" value="ECO:0007669"/>
    <property type="project" value="UniProtKB-UniRule"/>
</dbReference>
<dbReference type="Proteomes" id="UP000017148">
    <property type="component" value="Unassembled WGS sequence"/>
</dbReference>
<keyword evidence="9" id="KW-1185">Reference proteome</keyword>
<evidence type="ECO:0000256" key="7">
    <source>
        <dbReference type="RuleBase" id="RU000562"/>
    </source>
</evidence>
<dbReference type="PANTHER" id="PTHR21349">
    <property type="entry name" value="50S RIBOSOMAL PROTEIN L21"/>
    <property type="match status" value="1"/>
</dbReference>
<dbReference type="AlphaFoldDB" id="U7D6X1"/>
<comment type="function">
    <text evidence="6 7">This protein binds to 23S rRNA in the presence of protein L20.</text>
</comment>
<evidence type="ECO:0000313" key="8">
    <source>
        <dbReference type="EMBL" id="ERP38715.1"/>
    </source>
</evidence>
<dbReference type="PANTHER" id="PTHR21349:SF0">
    <property type="entry name" value="LARGE RIBOSOMAL SUBUNIT PROTEIN BL21M"/>
    <property type="match status" value="1"/>
</dbReference>
<gene>
    <name evidence="6" type="primary">rplU</name>
    <name evidence="8" type="ORF">CALK_0733</name>
</gene>
<dbReference type="eggNOG" id="COG0261">
    <property type="taxonomic scope" value="Bacteria"/>
</dbReference>
<accession>U7D6X1</accession>
<sequence length="103" mass="11396">MFSIVEQAGFQYKVTEGDVLEVPLIDAKEGDEIVLDRVLLLSDGADTKVGSPTVDGAEVKAEVVEHGKGAKVLVIKRKRRKDYKRKNGHRQAYTKIKITSINS</sequence>
<proteinExistence type="inferred from homology"/>
<keyword evidence="4 6" id="KW-0689">Ribosomal protein</keyword>
<dbReference type="NCBIfam" id="TIGR00061">
    <property type="entry name" value="L21"/>
    <property type="match status" value="1"/>
</dbReference>
<dbReference type="InterPro" id="IPR036164">
    <property type="entry name" value="bL21-like_sf"/>
</dbReference>
<comment type="caution">
    <text evidence="8">The sequence shown here is derived from an EMBL/GenBank/DDBJ whole genome shotgun (WGS) entry which is preliminary data.</text>
</comment>
<dbReference type="GO" id="GO:1990904">
    <property type="term" value="C:ribonucleoprotein complex"/>
    <property type="evidence" value="ECO:0007669"/>
    <property type="project" value="UniProtKB-KW"/>
</dbReference>
<comment type="similarity">
    <text evidence="1 6 7">Belongs to the bacterial ribosomal protein bL21 family.</text>
</comment>
<organism evidence="8 9">
    <name type="scientific">Chitinivibrio alkaliphilus ACht1</name>
    <dbReference type="NCBI Taxonomy" id="1313304"/>
    <lineage>
        <taxon>Bacteria</taxon>
        <taxon>Pseudomonadati</taxon>
        <taxon>Fibrobacterota</taxon>
        <taxon>Chitinivibrionia</taxon>
        <taxon>Chitinivibrionales</taxon>
        <taxon>Chitinivibrionaceae</taxon>
        <taxon>Chitinivibrio</taxon>
    </lineage>
</organism>
<evidence type="ECO:0000256" key="3">
    <source>
        <dbReference type="ARBA" id="ARBA00022884"/>
    </source>
</evidence>
<dbReference type="GO" id="GO:0005840">
    <property type="term" value="C:ribosome"/>
    <property type="evidence" value="ECO:0007669"/>
    <property type="project" value="UniProtKB-KW"/>
</dbReference>
<dbReference type="PROSITE" id="PS01169">
    <property type="entry name" value="RIBOSOMAL_L21"/>
    <property type="match status" value="1"/>
</dbReference>
<evidence type="ECO:0000256" key="6">
    <source>
        <dbReference type="HAMAP-Rule" id="MF_01363"/>
    </source>
</evidence>
<dbReference type="InterPro" id="IPR001787">
    <property type="entry name" value="Ribosomal_bL21"/>
</dbReference>
<name>U7D6X1_9BACT</name>
<dbReference type="RefSeq" id="WP_022636250.1">
    <property type="nucleotide sequence ID" value="NZ_ASJR01000005.1"/>
</dbReference>
<dbReference type="Pfam" id="PF00829">
    <property type="entry name" value="Ribosomal_L21p"/>
    <property type="match status" value="1"/>
</dbReference>
<evidence type="ECO:0000256" key="2">
    <source>
        <dbReference type="ARBA" id="ARBA00022730"/>
    </source>
</evidence>
<dbReference type="InterPro" id="IPR028909">
    <property type="entry name" value="bL21-like"/>
</dbReference>